<dbReference type="InterPro" id="IPR051575">
    <property type="entry name" value="Myb-like_DNA-bd"/>
</dbReference>
<dbReference type="CDD" id="cd00167">
    <property type="entry name" value="SANT"/>
    <property type="match status" value="1"/>
</dbReference>
<dbReference type="PROSITE" id="PS50090">
    <property type="entry name" value="MYB_LIKE"/>
    <property type="match status" value="3"/>
</dbReference>
<evidence type="ECO:0000256" key="2">
    <source>
        <dbReference type="ARBA" id="ARBA00023125"/>
    </source>
</evidence>
<organism evidence="8 9">
    <name type="scientific">Paramecium sonneborni</name>
    <dbReference type="NCBI Taxonomy" id="65129"/>
    <lineage>
        <taxon>Eukaryota</taxon>
        <taxon>Sar</taxon>
        <taxon>Alveolata</taxon>
        <taxon>Ciliophora</taxon>
        <taxon>Intramacronucleata</taxon>
        <taxon>Oligohymenophorea</taxon>
        <taxon>Peniculida</taxon>
        <taxon>Parameciidae</taxon>
        <taxon>Paramecium</taxon>
    </lineage>
</organism>
<dbReference type="Proteomes" id="UP000692954">
    <property type="component" value="Unassembled WGS sequence"/>
</dbReference>
<feature type="compositionally biased region" description="Low complexity" evidence="5">
    <location>
        <begin position="344"/>
        <end position="374"/>
    </location>
</feature>
<evidence type="ECO:0000313" key="9">
    <source>
        <dbReference type="Proteomes" id="UP000692954"/>
    </source>
</evidence>
<dbReference type="InterPro" id="IPR017930">
    <property type="entry name" value="Myb_dom"/>
</dbReference>
<dbReference type="PANTHER" id="PTHR46621">
    <property type="entry name" value="SNRNA-ACTIVATING PROTEIN COMPLEX SUBUNIT 4"/>
    <property type="match status" value="1"/>
</dbReference>
<keyword evidence="3" id="KW-0804">Transcription</keyword>
<evidence type="ECO:0000259" key="6">
    <source>
        <dbReference type="PROSITE" id="PS50090"/>
    </source>
</evidence>
<feature type="domain" description="Myb-like" evidence="6">
    <location>
        <begin position="183"/>
        <end position="234"/>
    </location>
</feature>
<evidence type="ECO:0000256" key="5">
    <source>
        <dbReference type="SAM" id="MobiDB-lite"/>
    </source>
</evidence>
<dbReference type="PANTHER" id="PTHR46621:SF1">
    <property type="entry name" value="SNRNA-ACTIVATING PROTEIN COMPLEX SUBUNIT 4"/>
    <property type="match status" value="1"/>
</dbReference>
<accession>A0A8S1NS48</accession>
<sequence>MDDFFIKFKDFFDKVKDITNVRFTYMKELYNLGLEQFPDNYEILNIQKNNQASTQQTANKLKKNWTDEDKKVLIWLVGKYLAFNKRDFKQISESDWINISSMMQRRDAFHCKQKWLQMLRLPLQQAPWTRQEDDELLLIIQEYQKLNKGNKWSQIATSLNKHTDSTIHRNGKQCRERWNNHLNPSINRKPWQLSEDLELMKLAILNGKKWAQISKQLKLQRSENNVKNRFNCLIRKEKNNKVQTLSIQESDCEAQDSFLSDPSAEELSLEEQRNINQIIKKIEWRMKQDGGEPYDIKQEDFDQISKKISSIRQSKNNNRLQQFEELKLTNNNISNQNIINNNLNCDNNNNNNNNNNNDNNNDNNDDNNNNNDNNNDNDKQPLENTNNKQQQQNTLTLQIMDFNQISQDESLQLSTCLINKEKKRIYFTTQEQISQFFKNIQQNNLNKDINQGLYGHLSNPSLPSYNNLLSNIVMNQNVEDPSQQNQFSQQDNQHSVNSYFPIYPFNNYQQQYQGCAQSITSRSVMNFPSNLNTHNFQQVPNYLAGFNYHVACYPQSQYNQPLQNSDKTQK</sequence>
<feature type="domain" description="Myb-like" evidence="6">
    <location>
        <begin position="57"/>
        <end position="119"/>
    </location>
</feature>
<dbReference type="InterPro" id="IPR001005">
    <property type="entry name" value="SANT/Myb"/>
</dbReference>
<evidence type="ECO:0000256" key="1">
    <source>
        <dbReference type="ARBA" id="ARBA00023015"/>
    </source>
</evidence>
<keyword evidence="9" id="KW-1185">Reference proteome</keyword>
<feature type="region of interest" description="Disordered" evidence="5">
    <location>
        <begin position="344"/>
        <end position="389"/>
    </location>
</feature>
<dbReference type="GO" id="GO:0042795">
    <property type="term" value="P:snRNA transcription by RNA polymerase II"/>
    <property type="evidence" value="ECO:0007669"/>
    <property type="project" value="TreeGrafter"/>
</dbReference>
<feature type="domain" description="HTH myb-type" evidence="7">
    <location>
        <begin position="127"/>
        <end position="186"/>
    </location>
</feature>
<dbReference type="AlphaFoldDB" id="A0A8S1NS48"/>
<reference evidence="8" key="1">
    <citation type="submission" date="2021-01" db="EMBL/GenBank/DDBJ databases">
        <authorList>
            <consortium name="Genoscope - CEA"/>
            <person name="William W."/>
        </authorList>
    </citation>
    <scope>NUCLEOTIDE SEQUENCE</scope>
</reference>
<dbReference type="PROSITE" id="PS51294">
    <property type="entry name" value="HTH_MYB"/>
    <property type="match status" value="2"/>
</dbReference>
<evidence type="ECO:0000313" key="8">
    <source>
        <dbReference type="EMBL" id="CAD8095062.1"/>
    </source>
</evidence>
<dbReference type="GO" id="GO:0001006">
    <property type="term" value="F:RNA polymerase III type 3 promoter sequence-specific DNA binding"/>
    <property type="evidence" value="ECO:0007669"/>
    <property type="project" value="TreeGrafter"/>
</dbReference>
<feature type="domain" description="Myb-like" evidence="6">
    <location>
        <begin position="120"/>
        <end position="182"/>
    </location>
</feature>
<proteinExistence type="predicted"/>
<dbReference type="SMART" id="SM00717">
    <property type="entry name" value="SANT"/>
    <property type="match status" value="3"/>
</dbReference>
<dbReference type="Pfam" id="PF13921">
    <property type="entry name" value="Myb_DNA-bind_6"/>
    <property type="match status" value="1"/>
</dbReference>
<keyword evidence="4" id="KW-0539">Nucleus</keyword>
<evidence type="ECO:0008006" key="10">
    <source>
        <dbReference type="Google" id="ProtNLM"/>
    </source>
</evidence>
<feature type="domain" description="HTH myb-type" evidence="7">
    <location>
        <begin position="187"/>
        <end position="238"/>
    </location>
</feature>
<evidence type="ECO:0000256" key="4">
    <source>
        <dbReference type="ARBA" id="ARBA00023242"/>
    </source>
</evidence>
<dbReference type="GO" id="GO:0000978">
    <property type="term" value="F:RNA polymerase II cis-regulatory region sequence-specific DNA binding"/>
    <property type="evidence" value="ECO:0007669"/>
    <property type="project" value="TreeGrafter"/>
</dbReference>
<evidence type="ECO:0000256" key="3">
    <source>
        <dbReference type="ARBA" id="ARBA00023163"/>
    </source>
</evidence>
<name>A0A8S1NS48_9CILI</name>
<dbReference type="OrthoDB" id="306004at2759"/>
<dbReference type="GO" id="GO:0019185">
    <property type="term" value="C:snRNA-activating protein complex"/>
    <property type="evidence" value="ECO:0007669"/>
    <property type="project" value="TreeGrafter"/>
</dbReference>
<keyword evidence="1" id="KW-0805">Transcription regulation</keyword>
<protein>
    <recommendedName>
        <fullName evidence="10">Homeodomain protein</fullName>
    </recommendedName>
</protein>
<keyword evidence="2" id="KW-0238">DNA-binding</keyword>
<dbReference type="EMBL" id="CAJJDN010000063">
    <property type="protein sequence ID" value="CAD8095062.1"/>
    <property type="molecule type" value="Genomic_DNA"/>
</dbReference>
<comment type="caution">
    <text evidence="8">The sequence shown here is derived from an EMBL/GenBank/DDBJ whole genome shotgun (WGS) entry which is preliminary data.</text>
</comment>
<dbReference type="GO" id="GO:0042796">
    <property type="term" value="P:snRNA transcription by RNA polymerase III"/>
    <property type="evidence" value="ECO:0007669"/>
    <property type="project" value="TreeGrafter"/>
</dbReference>
<gene>
    <name evidence="8" type="ORF">PSON_ATCC_30995.1.T0630205</name>
</gene>
<evidence type="ECO:0000259" key="7">
    <source>
        <dbReference type="PROSITE" id="PS51294"/>
    </source>
</evidence>